<dbReference type="GO" id="GO:0005524">
    <property type="term" value="F:ATP binding"/>
    <property type="evidence" value="ECO:0007669"/>
    <property type="project" value="UniProtKB-KW"/>
</dbReference>
<reference evidence="4" key="1">
    <citation type="journal article" date="2014" name="Front. Microbiol.">
        <title>High frequency of phylogenetically diverse reductive dehalogenase-homologous genes in deep subseafloor sedimentary metagenomes.</title>
        <authorList>
            <person name="Kawai M."/>
            <person name="Futagami T."/>
            <person name="Toyoda A."/>
            <person name="Takaki Y."/>
            <person name="Nishi S."/>
            <person name="Hori S."/>
            <person name="Arai W."/>
            <person name="Tsubouchi T."/>
            <person name="Morono Y."/>
            <person name="Uchiyama I."/>
            <person name="Ito T."/>
            <person name="Fujiyama A."/>
            <person name="Inagaki F."/>
            <person name="Takami H."/>
        </authorList>
    </citation>
    <scope>NUCLEOTIDE SEQUENCE</scope>
    <source>
        <strain evidence="4">Expedition CK06-06</strain>
    </source>
</reference>
<dbReference type="PROSITE" id="PS50045">
    <property type="entry name" value="SIGMA54_INTERACT_4"/>
    <property type="match status" value="1"/>
</dbReference>
<dbReference type="EMBL" id="BARU01027820">
    <property type="protein sequence ID" value="GAH63669.1"/>
    <property type="molecule type" value="Genomic_DNA"/>
</dbReference>
<dbReference type="SUPFAM" id="SSF52540">
    <property type="entry name" value="P-loop containing nucleoside triphosphate hydrolases"/>
    <property type="match status" value="1"/>
</dbReference>
<sequence length="213" mass="23486">MPDIAGPGILGKNVHHYRVKLGNAPPYLACVEIYKVPYKLTKIRANSPELPVIMIVQNQPKRTDQELIDTAVRAVNAGCCEFLIKPLYREKIENIMDTFLPNHDVSTTISADDPNNPGNCLYQIVGKSAKLAQTVNLAKRIAPTSAPVLISGESGTGKELFSYLVHHKSKRTRGPYIRVNCAALSDSLLESELFGHEKGAFTGAYIQHKGRFE</sequence>
<dbReference type="InterPro" id="IPR025662">
    <property type="entry name" value="Sigma_54_int_dom_ATP-bd_1"/>
</dbReference>
<dbReference type="InterPro" id="IPR002078">
    <property type="entry name" value="Sigma_54_int"/>
</dbReference>
<dbReference type="Gene3D" id="3.40.50.2300">
    <property type="match status" value="1"/>
</dbReference>
<keyword evidence="2" id="KW-0067">ATP-binding</keyword>
<keyword evidence="1" id="KW-0547">Nucleotide-binding</keyword>
<dbReference type="PANTHER" id="PTHR32071">
    <property type="entry name" value="TRANSCRIPTIONAL REGULATORY PROTEIN"/>
    <property type="match status" value="1"/>
</dbReference>
<accession>X1IC27</accession>
<comment type="caution">
    <text evidence="4">The sequence shown here is derived from an EMBL/GenBank/DDBJ whole genome shotgun (WGS) entry which is preliminary data.</text>
</comment>
<evidence type="ECO:0000259" key="3">
    <source>
        <dbReference type="PROSITE" id="PS50045"/>
    </source>
</evidence>
<dbReference type="CDD" id="cd00009">
    <property type="entry name" value="AAA"/>
    <property type="match status" value="1"/>
</dbReference>
<dbReference type="Gene3D" id="3.40.50.300">
    <property type="entry name" value="P-loop containing nucleotide triphosphate hydrolases"/>
    <property type="match status" value="1"/>
</dbReference>
<dbReference type="SUPFAM" id="SSF52172">
    <property type="entry name" value="CheY-like"/>
    <property type="match status" value="1"/>
</dbReference>
<dbReference type="AlphaFoldDB" id="X1IC27"/>
<feature type="non-terminal residue" evidence="4">
    <location>
        <position position="213"/>
    </location>
</feature>
<dbReference type="GO" id="GO:0006355">
    <property type="term" value="P:regulation of DNA-templated transcription"/>
    <property type="evidence" value="ECO:0007669"/>
    <property type="project" value="InterPro"/>
</dbReference>
<dbReference type="InterPro" id="IPR027417">
    <property type="entry name" value="P-loop_NTPase"/>
</dbReference>
<dbReference type="PROSITE" id="PS00675">
    <property type="entry name" value="SIGMA54_INTERACT_1"/>
    <property type="match status" value="1"/>
</dbReference>
<name>X1IC27_9ZZZZ</name>
<proteinExistence type="predicted"/>
<evidence type="ECO:0000256" key="2">
    <source>
        <dbReference type="ARBA" id="ARBA00022840"/>
    </source>
</evidence>
<feature type="domain" description="Sigma-54 factor interaction" evidence="3">
    <location>
        <begin position="124"/>
        <end position="213"/>
    </location>
</feature>
<dbReference type="InterPro" id="IPR011006">
    <property type="entry name" value="CheY-like_superfamily"/>
</dbReference>
<gene>
    <name evidence="4" type="ORF">S03H2_44489</name>
</gene>
<evidence type="ECO:0000256" key="1">
    <source>
        <dbReference type="ARBA" id="ARBA00022741"/>
    </source>
</evidence>
<dbReference type="PANTHER" id="PTHR32071:SF121">
    <property type="entry name" value="SIGMA L-DEPENDENT TRANSCRIPTIONAL REGULATOR YQIR-RELATED"/>
    <property type="match status" value="1"/>
</dbReference>
<evidence type="ECO:0000313" key="4">
    <source>
        <dbReference type="EMBL" id="GAH63669.1"/>
    </source>
</evidence>
<protein>
    <recommendedName>
        <fullName evidence="3">Sigma-54 factor interaction domain-containing protein</fullName>
    </recommendedName>
</protein>
<organism evidence="4">
    <name type="scientific">marine sediment metagenome</name>
    <dbReference type="NCBI Taxonomy" id="412755"/>
    <lineage>
        <taxon>unclassified sequences</taxon>
        <taxon>metagenomes</taxon>
        <taxon>ecological metagenomes</taxon>
    </lineage>
</organism>
<dbReference type="Pfam" id="PF00158">
    <property type="entry name" value="Sigma54_activat"/>
    <property type="match status" value="1"/>
</dbReference>